<proteinExistence type="predicted"/>
<evidence type="ECO:0000313" key="1">
    <source>
        <dbReference type="EMBL" id="EFG10338.1"/>
    </source>
</evidence>
<dbReference type="eggNOG" id="COG3586">
    <property type="taxonomic scope" value="Bacteria"/>
</dbReference>
<dbReference type="KEGG" id="sclf:BB341_02665"/>
<keyword evidence="2" id="KW-1185">Reference proteome</keyword>
<organism evidence="1 2">
    <name type="scientific">Streptomyces clavuligerus</name>
    <dbReference type="NCBI Taxonomy" id="1901"/>
    <lineage>
        <taxon>Bacteria</taxon>
        <taxon>Bacillati</taxon>
        <taxon>Actinomycetota</taxon>
        <taxon>Actinomycetes</taxon>
        <taxon>Kitasatosporales</taxon>
        <taxon>Streptomycetaceae</taxon>
        <taxon>Streptomyces</taxon>
    </lineage>
</organism>
<name>B5GVI8_STRCL</name>
<gene>
    <name evidence="1" type="ORF">SCLAV_5265</name>
</gene>
<reference evidence="1 2" key="1">
    <citation type="journal article" date="2010" name="Genome Biol. Evol.">
        <title>The sequence of a 1.8-mb bacterial linear plasmid reveals a rich evolutionary reservoir of secondary metabolic pathways.</title>
        <authorList>
            <person name="Medema M.H."/>
            <person name="Trefzer A."/>
            <person name="Kovalchuk A."/>
            <person name="van den Berg M."/>
            <person name="Mueller U."/>
            <person name="Heijne W."/>
            <person name="Wu L."/>
            <person name="Alam M.T."/>
            <person name="Ronning C.M."/>
            <person name="Nierman W.C."/>
            <person name="Bovenberg R.A.L."/>
            <person name="Breitling R."/>
            <person name="Takano E."/>
        </authorList>
    </citation>
    <scope>NUCLEOTIDE SEQUENCE [LARGE SCALE GENOMIC DNA]</scope>
    <source>
        <strain evidence="2">ATCC 27064 / DSM 738 / JCM 4710 / NBRC 13307 / NCIMB 12785 / NRRL 3585 / VKM Ac-602</strain>
    </source>
</reference>
<dbReference type="STRING" id="1901.BB341_02665"/>
<protein>
    <submittedName>
        <fullName evidence="1">Uncharacterized protein</fullName>
    </submittedName>
</protein>
<evidence type="ECO:0000313" key="2">
    <source>
        <dbReference type="Proteomes" id="UP000002357"/>
    </source>
</evidence>
<dbReference type="EMBL" id="CM000913">
    <property type="protein sequence ID" value="EFG10338.1"/>
    <property type="molecule type" value="Genomic_DNA"/>
</dbReference>
<dbReference type="AlphaFoldDB" id="B5GVI8"/>
<accession>B5GVI8</accession>
<sequence>MEQPAADLLAGDFTCYDVYAVREHRRSIDLVRYRLYGDDHFALETVASVAGHAGAPRRRKGAGAAAAPAREVTGGAMADLSASSGEVLLGLGGDVVAVRRKQSTACRRLRNFVCLRPPRQAKLLA</sequence>
<dbReference type="Proteomes" id="UP000002357">
    <property type="component" value="Chromosome"/>
</dbReference>